<dbReference type="Gene3D" id="3.40.30.10">
    <property type="entry name" value="Glutaredoxin"/>
    <property type="match status" value="1"/>
</dbReference>
<sequence>DPNEDTEWNDILRHFGILPLKEKPKDEAEEIHLQKEAEKSLEKMNLEELKEAEDDYDEADRKAIEMYRQQRLKEWYCLQRRQKYGELREICGEQYVKEVRNAPEDAWVIIHLYRSCIPMCLLVNERLSLLARKFPEVKFLKAVVNTCIPNYHDKCLPTILVYKTGEIKAQFIGVAECGGMYLKVEELEWKLAQVGAIETGLEENPRKDIVNMMTLSVQNTSARDDTNTKSSDVMKPCIS</sequence>
<dbReference type="OrthoDB" id="45518at2759"/>
<gene>
    <name evidence="5" type="primary">Pdcl2</name>
    <name evidence="5" type="ORF">BARMAR_R12562</name>
</gene>
<organism evidence="5 6">
    <name type="scientific">Baryphthengus martii</name>
    <name type="common">Rufous motmot</name>
    <dbReference type="NCBI Taxonomy" id="176943"/>
    <lineage>
        <taxon>Eukaryota</taxon>
        <taxon>Metazoa</taxon>
        <taxon>Chordata</taxon>
        <taxon>Craniata</taxon>
        <taxon>Vertebrata</taxon>
        <taxon>Euteleostomi</taxon>
        <taxon>Archelosauria</taxon>
        <taxon>Archosauria</taxon>
        <taxon>Dinosauria</taxon>
        <taxon>Saurischia</taxon>
        <taxon>Theropoda</taxon>
        <taxon>Coelurosauria</taxon>
        <taxon>Aves</taxon>
        <taxon>Neognathae</taxon>
        <taxon>Neoaves</taxon>
        <taxon>Telluraves</taxon>
        <taxon>Coraciimorphae</taxon>
        <taxon>Coraciiformes</taxon>
        <taxon>Momotidae</taxon>
        <taxon>Baryphthengus</taxon>
    </lineage>
</organism>
<feature type="region of interest" description="Disordered" evidence="3">
    <location>
        <begin position="220"/>
        <end position="239"/>
    </location>
</feature>
<evidence type="ECO:0000313" key="5">
    <source>
        <dbReference type="EMBL" id="NXG74828.1"/>
    </source>
</evidence>
<evidence type="ECO:0000256" key="3">
    <source>
        <dbReference type="SAM" id="MobiDB-lite"/>
    </source>
</evidence>
<evidence type="ECO:0000259" key="4">
    <source>
        <dbReference type="Pfam" id="PF02114"/>
    </source>
</evidence>
<dbReference type="GO" id="GO:0005737">
    <property type="term" value="C:cytoplasm"/>
    <property type="evidence" value="ECO:0007669"/>
    <property type="project" value="TreeGrafter"/>
</dbReference>
<evidence type="ECO:0000256" key="2">
    <source>
        <dbReference type="SAM" id="Coils"/>
    </source>
</evidence>
<keyword evidence="2" id="KW-0175">Coiled coil</keyword>
<evidence type="ECO:0000256" key="1">
    <source>
        <dbReference type="ARBA" id="ARBA00009686"/>
    </source>
</evidence>
<dbReference type="EMBL" id="VWZK01012129">
    <property type="protein sequence ID" value="NXG74828.1"/>
    <property type="molecule type" value="Genomic_DNA"/>
</dbReference>
<protein>
    <submittedName>
        <fullName evidence="5">PDCL2 protein</fullName>
    </submittedName>
</protein>
<feature type="non-terminal residue" evidence="5">
    <location>
        <position position="1"/>
    </location>
</feature>
<evidence type="ECO:0000313" key="6">
    <source>
        <dbReference type="Proteomes" id="UP000578343"/>
    </source>
</evidence>
<feature type="coiled-coil region" evidence="2">
    <location>
        <begin position="42"/>
        <end position="69"/>
    </location>
</feature>
<accession>A0A7K9EDK9</accession>
<dbReference type="CDD" id="cd02988">
    <property type="entry name" value="Phd_like_VIAF"/>
    <property type="match status" value="1"/>
</dbReference>
<dbReference type="Proteomes" id="UP000578343">
    <property type="component" value="Unassembled WGS sequence"/>
</dbReference>
<dbReference type="GO" id="GO:0006457">
    <property type="term" value="P:protein folding"/>
    <property type="evidence" value="ECO:0007669"/>
    <property type="project" value="TreeGrafter"/>
</dbReference>
<dbReference type="Pfam" id="PF02114">
    <property type="entry name" value="Phosducin"/>
    <property type="match status" value="1"/>
</dbReference>
<comment type="caution">
    <text evidence="5">The sequence shown here is derived from an EMBL/GenBank/DDBJ whole genome shotgun (WGS) entry which is preliminary data.</text>
</comment>
<dbReference type="InterPro" id="IPR051498">
    <property type="entry name" value="Phosducin-like_chap/apop_reg"/>
</dbReference>
<dbReference type="InterPro" id="IPR036249">
    <property type="entry name" value="Thioredoxin-like_sf"/>
</dbReference>
<name>A0A7K9EDK9_BARMA</name>
<keyword evidence="6" id="KW-1185">Reference proteome</keyword>
<feature type="non-terminal residue" evidence="5">
    <location>
        <position position="239"/>
    </location>
</feature>
<dbReference type="InterPro" id="IPR024253">
    <property type="entry name" value="Phosducin_thioredoxin-like_dom"/>
</dbReference>
<proteinExistence type="inferred from homology"/>
<reference evidence="5 6" key="1">
    <citation type="submission" date="2019-09" db="EMBL/GenBank/DDBJ databases">
        <title>Bird 10,000 Genomes (B10K) Project - Family phase.</title>
        <authorList>
            <person name="Zhang G."/>
        </authorList>
    </citation>
    <scope>NUCLEOTIDE SEQUENCE [LARGE SCALE GENOMIC DNA]</scope>
    <source>
        <strain evidence="5">B10K-DU-001-21</strain>
        <tissue evidence="5">Muscle</tissue>
    </source>
</reference>
<dbReference type="SUPFAM" id="SSF52833">
    <property type="entry name" value="Thioredoxin-like"/>
    <property type="match status" value="1"/>
</dbReference>
<dbReference type="PANTHER" id="PTHR45809">
    <property type="entry name" value="VIRAL IAP-ASSOCIATED FACTOR HOMOLOG"/>
    <property type="match status" value="1"/>
</dbReference>
<dbReference type="PANTHER" id="PTHR45809:SF1">
    <property type="entry name" value="PHOSDUCIN-LIKE PROTEIN 2"/>
    <property type="match status" value="1"/>
</dbReference>
<comment type="similarity">
    <text evidence="1">Belongs to the phosducin family.</text>
</comment>
<dbReference type="AlphaFoldDB" id="A0A7K9EDK9"/>
<feature type="domain" description="Phosducin" evidence="4">
    <location>
        <begin position="25"/>
        <end position="188"/>
    </location>
</feature>